<protein>
    <submittedName>
        <fullName evidence="3">Putative Diguanylate phosphodiesterase with GAF sensor(S)</fullName>
    </submittedName>
</protein>
<dbReference type="Proteomes" id="UP000033187">
    <property type="component" value="Chromosome 1"/>
</dbReference>
<dbReference type="KEGG" id="fiy:BN1229_v1_2710"/>
<dbReference type="PANTHER" id="PTHR33121">
    <property type="entry name" value="CYCLIC DI-GMP PHOSPHODIESTERASE PDEF"/>
    <property type="match status" value="1"/>
</dbReference>
<feature type="domain" description="EAL" evidence="2">
    <location>
        <begin position="200"/>
        <end position="455"/>
    </location>
</feature>
<dbReference type="SUPFAM" id="SSF141868">
    <property type="entry name" value="EAL domain-like"/>
    <property type="match status" value="1"/>
</dbReference>
<dbReference type="SUPFAM" id="SSF55781">
    <property type="entry name" value="GAF domain-like"/>
    <property type="match status" value="1"/>
</dbReference>
<dbReference type="InterPro" id="IPR050706">
    <property type="entry name" value="Cyclic-di-GMP_PDE-like"/>
</dbReference>
<sequence>MASYRSRIDIEPLRASTGRPDVEAERALAALCEVASNISGCPLAAISLVDSDREHFVTGVGLDALAHPRKNPFCAYTLTNRGRTFVVGNAAKDERFRASAWVRHDPNIRFYAGLLLETGAENGAAILCVMDTRPRRLSAAALSVLQRLAETASGILKLRQQANRSPKSRPVPAAPTMKSAALVGRASQAPETKDRPAPRPRAARAQISRALSDGEFVPFYQPTVELKWGRTVGFEVLARWKHPTRGLLAPKDFNQAISDRSLTPLLTRAMLNSALKDYAVWRAQGLAPGRLAINVTSADLMNKRFADEISKALDMYRFNPRDLVVEATEGIAMGAPEGQIHKSLSELRSQGIHIALDDFGTGFASLQHLRNWPIDGLKLDRGFVRNCLSNKEDQIIIRGIVQMCRALRLSIVAEGIETNAQYLFLANVGCDYGQGFYFSKPIPAADVPNLLNGAFASSADLMPKAVKIP</sequence>
<organism evidence="3 4">
    <name type="scientific">Candidatus Filomicrobium marinum</name>
    <dbReference type="NCBI Taxonomy" id="1608628"/>
    <lineage>
        <taxon>Bacteria</taxon>
        <taxon>Pseudomonadati</taxon>
        <taxon>Pseudomonadota</taxon>
        <taxon>Alphaproteobacteria</taxon>
        <taxon>Hyphomicrobiales</taxon>
        <taxon>Hyphomicrobiaceae</taxon>
        <taxon>Filomicrobium</taxon>
    </lineage>
</organism>
<accession>A0A0D6JHS9</accession>
<feature type="region of interest" description="Disordered" evidence="1">
    <location>
        <begin position="159"/>
        <end position="202"/>
    </location>
</feature>
<dbReference type="InterPro" id="IPR001633">
    <property type="entry name" value="EAL_dom"/>
</dbReference>
<name>A0A0D6JHS9_9HYPH</name>
<dbReference type="InterPro" id="IPR035919">
    <property type="entry name" value="EAL_sf"/>
</dbReference>
<dbReference type="RefSeq" id="WP_082101125.1">
    <property type="nucleotide sequence ID" value="NZ_LN829118.1"/>
</dbReference>
<evidence type="ECO:0000259" key="2">
    <source>
        <dbReference type="PROSITE" id="PS50883"/>
    </source>
</evidence>
<dbReference type="Pfam" id="PF00563">
    <property type="entry name" value="EAL"/>
    <property type="match status" value="1"/>
</dbReference>
<dbReference type="OrthoDB" id="9814202at2"/>
<gene>
    <name evidence="3" type="ORF">YBN1229_v1_2710</name>
</gene>
<reference evidence="4" key="1">
    <citation type="submission" date="2015-02" db="EMBL/GenBank/DDBJ databases">
        <authorList>
            <person name="Chooi Y.-H."/>
        </authorList>
    </citation>
    <scope>NUCLEOTIDE SEQUENCE [LARGE SCALE GENOMIC DNA]</scope>
    <source>
        <strain evidence="4">strain Y</strain>
    </source>
</reference>
<evidence type="ECO:0000313" key="3">
    <source>
        <dbReference type="EMBL" id="CPR20663.1"/>
    </source>
</evidence>
<dbReference type="AlphaFoldDB" id="A0A0D6JHS9"/>
<dbReference type="InterPro" id="IPR029016">
    <property type="entry name" value="GAF-like_dom_sf"/>
</dbReference>
<dbReference type="InterPro" id="IPR003018">
    <property type="entry name" value="GAF"/>
</dbReference>
<dbReference type="CDD" id="cd01948">
    <property type="entry name" value="EAL"/>
    <property type="match status" value="1"/>
</dbReference>
<dbReference type="SMART" id="SM00052">
    <property type="entry name" value="EAL"/>
    <property type="match status" value="1"/>
</dbReference>
<dbReference type="PROSITE" id="PS50883">
    <property type="entry name" value="EAL"/>
    <property type="match status" value="1"/>
</dbReference>
<dbReference type="Gene3D" id="3.30.450.40">
    <property type="match status" value="1"/>
</dbReference>
<dbReference type="SMART" id="SM00065">
    <property type="entry name" value="GAF"/>
    <property type="match status" value="1"/>
</dbReference>
<dbReference type="KEGG" id="fil:BN1229_v1_3213"/>
<dbReference type="PANTHER" id="PTHR33121:SF70">
    <property type="entry name" value="SIGNALING PROTEIN YKOW"/>
    <property type="match status" value="1"/>
</dbReference>
<evidence type="ECO:0000256" key="1">
    <source>
        <dbReference type="SAM" id="MobiDB-lite"/>
    </source>
</evidence>
<dbReference type="Pfam" id="PF01590">
    <property type="entry name" value="GAF"/>
    <property type="match status" value="1"/>
</dbReference>
<proteinExistence type="predicted"/>
<dbReference type="GO" id="GO:0071111">
    <property type="term" value="F:cyclic-guanylate-specific phosphodiesterase activity"/>
    <property type="evidence" value="ECO:0007669"/>
    <property type="project" value="InterPro"/>
</dbReference>
<evidence type="ECO:0000313" key="4">
    <source>
        <dbReference type="Proteomes" id="UP000033187"/>
    </source>
</evidence>
<keyword evidence="4" id="KW-1185">Reference proteome</keyword>
<dbReference type="EMBL" id="LN829119">
    <property type="protein sequence ID" value="CPR20663.1"/>
    <property type="molecule type" value="Genomic_DNA"/>
</dbReference>
<dbReference type="Gene3D" id="3.20.20.450">
    <property type="entry name" value="EAL domain"/>
    <property type="match status" value="1"/>
</dbReference>